<dbReference type="AlphaFoldDB" id="A0A6C0E9T9"/>
<organism evidence="1">
    <name type="scientific">viral metagenome</name>
    <dbReference type="NCBI Taxonomy" id="1070528"/>
    <lineage>
        <taxon>unclassified sequences</taxon>
        <taxon>metagenomes</taxon>
        <taxon>organismal metagenomes</taxon>
    </lineage>
</organism>
<dbReference type="EMBL" id="MN739776">
    <property type="protein sequence ID" value="QHT25906.1"/>
    <property type="molecule type" value="Genomic_DNA"/>
</dbReference>
<accession>A0A6C0E9T9</accession>
<reference evidence="1" key="1">
    <citation type="journal article" date="2020" name="Nature">
        <title>Giant virus diversity and host interactions through global metagenomics.</title>
        <authorList>
            <person name="Schulz F."/>
            <person name="Roux S."/>
            <person name="Paez-Espino D."/>
            <person name="Jungbluth S."/>
            <person name="Walsh D.A."/>
            <person name="Denef V.J."/>
            <person name="McMahon K.D."/>
            <person name="Konstantinidis K.T."/>
            <person name="Eloe-Fadrosh E.A."/>
            <person name="Kyrpides N.C."/>
            <person name="Woyke T."/>
        </authorList>
    </citation>
    <scope>NUCLEOTIDE SEQUENCE</scope>
    <source>
        <strain evidence="1">GVMAG-M-3300023179-27</strain>
    </source>
</reference>
<dbReference type="Gene3D" id="1.10.10.60">
    <property type="entry name" value="Homeodomain-like"/>
    <property type="match status" value="1"/>
</dbReference>
<protein>
    <submittedName>
        <fullName evidence="1">Uncharacterized protein</fullName>
    </submittedName>
</protein>
<sequence length="82" mass="9412">MLFMICPTCGEHLGNKELIYIAEMKAVCDSIGIDDDLVSQGKFDTHPEYVEKRQKIINKLLRRGCCKMRMMNYIDVVQLVTG</sequence>
<proteinExistence type="predicted"/>
<name>A0A6C0E9T9_9ZZZZ</name>
<evidence type="ECO:0000313" key="1">
    <source>
        <dbReference type="EMBL" id="QHT25906.1"/>
    </source>
</evidence>